<keyword evidence="4" id="KW-0802">TPR repeat</keyword>
<dbReference type="EMBL" id="RBNJ01022823">
    <property type="protein sequence ID" value="RUS17726.1"/>
    <property type="molecule type" value="Genomic_DNA"/>
</dbReference>
<dbReference type="PANTHER" id="PTHR45783:SF3">
    <property type="entry name" value="KINESIN LIGHT CHAIN"/>
    <property type="match status" value="1"/>
</dbReference>
<evidence type="ECO:0000256" key="4">
    <source>
        <dbReference type="ARBA" id="ARBA00022803"/>
    </source>
</evidence>
<comment type="subcellular location">
    <subcellularLocation>
        <location evidence="1">Cytoplasm</location>
    </subcellularLocation>
</comment>
<dbReference type="AlphaFoldDB" id="A0A433PJM9"/>
<protein>
    <recommendedName>
        <fullName evidence="7">MalT-like TPR region domain-containing protein</fullName>
    </recommendedName>
</protein>
<proteinExistence type="predicted"/>
<dbReference type="SUPFAM" id="SSF48452">
    <property type="entry name" value="TPR-like"/>
    <property type="match status" value="1"/>
</dbReference>
<evidence type="ECO:0008006" key="7">
    <source>
        <dbReference type="Google" id="ProtNLM"/>
    </source>
</evidence>
<dbReference type="GO" id="GO:0007018">
    <property type="term" value="P:microtubule-based movement"/>
    <property type="evidence" value="ECO:0007669"/>
    <property type="project" value="TreeGrafter"/>
</dbReference>
<dbReference type="InterPro" id="IPR002151">
    <property type="entry name" value="Kinesin_light"/>
</dbReference>
<dbReference type="GO" id="GO:0005871">
    <property type="term" value="C:kinesin complex"/>
    <property type="evidence" value="ECO:0007669"/>
    <property type="project" value="InterPro"/>
</dbReference>
<organism evidence="5 6">
    <name type="scientific">Jimgerdemannia flammicorona</name>
    <dbReference type="NCBI Taxonomy" id="994334"/>
    <lineage>
        <taxon>Eukaryota</taxon>
        <taxon>Fungi</taxon>
        <taxon>Fungi incertae sedis</taxon>
        <taxon>Mucoromycota</taxon>
        <taxon>Mucoromycotina</taxon>
        <taxon>Endogonomycetes</taxon>
        <taxon>Endogonales</taxon>
        <taxon>Endogonaceae</taxon>
        <taxon>Jimgerdemannia</taxon>
    </lineage>
</organism>
<evidence type="ECO:0000256" key="1">
    <source>
        <dbReference type="ARBA" id="ARBA00004496"/>
    </source>
</evidence>
<name>A0A433PJM9_9FUNG</name>
<keyword evidence="6" id="KW-1185">Reference proteome</keyword>
<sequence>MCRQLRCIFHQQILARHNESRQRRTDNTKQKEVEENAYDKAEPLYERTLAIREGVGIRAPIHGRISGTFGWGLLQTGKYDKVEPLYGRALATRQKMLGSENIFNALSLLHLAELYYSQGKYDKVEALYKRALAIFGIRAPRHGIISE</sequence>
<dbReference type="Pfam" id="PF13424">
    <property type="entry name" value="TPR_12"/>
    <property type="match status" value="1"/>
</dbReference>
<dbReference type="GO" id="GO:0019894">
    <property type="term" value="F:kinesin binding"/>
    <property type="evidence" value="ECO:0007669"/>
    <property type="project" value="TreeGrafter"/>
</dbReference>
<dbReference type="InterPro" id="IPR011990">
    <property type="entry name" value="TPR-like_helical_dom_sf"/>
</dbReference>
<evidence type="ECO:0000313" key="5">
    <source>
        <dbReference type="EMBL" id="RUS17726.1"/>
    </source>
</evidence>
<gene>
    <name evidence="5" type="ORF">BC938DRAFT_476179</name>
</gene>
<dbReference type="GO" id="GO:0005737">
    <property type="term" value="C:cytoplasm"/>
    <property type="evidence" value="ECO:0007669"/>
    <property type="project" value="UniProtKB-SubCell"/>
</dbReference>
<dbReference type="Gene3D" id="1.25.40.10">
    <property type="entry name" value="Tetratricopeptide repeat domain"/>
    <property type="match status" value="1"/>
</dbReference>
<keyword evidence="2" id="KW-0963">Cytoplasm</keyword>
<dbReference type="PANTHER" id="PTHR45783">
    <property type="entry name" value="KINESIN LIGHT CHAIN"/>
    <property type="match status" value="1"/>
</dbReference>
<keyword evidence="3" id="KW-0677">Repeat</keyword>
<dbReference type="Proteomes" id="UP000274822">
    <property type="component" value="Unassembled WGS sequence"/>
</dbReference>
<accession>A0A433PJM9</accession>
<evidence type="ECO:0000256" key="3">
    <source>
        <dbReference type="ARBA" id="ARBA00022737"/>
    </source>
</evidence>
<evidence type="ECO:0000313" key="6">
    <source>
        <dbReference type="Proteomes" id="UP000274822"/>
    </source>
</evidence>
<evidence type="ECO:0000256" key="2">
    <source>
        <dbReference type="ARBA" id="ARBA00022490"/>
    </source>
</evidence>
<comment type="caution">
    <text evidence="5">The sequence shown here is derived from an EMBL/GenBank/DDBJ whole genome shotgun (WGS) entry which is preliminary data.</text>
</comment>
<reference evidence="5 6" key="1">
    <citation type="journal article" date="2018" name="New Phytol.">
        <title>Phylogenomics of Endogonaceae and evolution of mycorrhizas within Mucoromycota.</title>
        <authorList>
            <person name="Chang Y."/>
            <person name="Desiro A."/>
            <person name="Na H."/>
            <person name="Sandor L."/>
            <person name="Lipzen A."/>
            <person name="Clum A."/>
            <person name="Barry K."/>
            <person name="Grigoriev I.V."/>
            <person name="Martin F.M."/>
            <person name="Stajich J.E."/>
            <person name="Smith M.E."/>
            <person name="Bonito G."/>
            <person name="Spatafora J.W."/>
        </authorList>
    </citation>
    <scope>NUCLEOTIDE SEQUENCE [LARGE SCALE GENOMIC DNA]</scope>
    <source>
        <strain evidence="5 6">AD002</strain>
    </source>
</reference>